<dbReference type="AlphaFoldDB" id="D8T6V0"/>
<dbReference type="Gene3D" id="1.10.630.10">
    <property type="entry name" value="Cytochrome P450"/>
    <property type="match status" value="1"/>
</dbReference>
<dbReference type="InterPro" id="IPR036396">
    <property type="entry name" value="Cyt_P450_sf"/>
</dbReference>
<dbReference type="PROSITE" id="PS00125">
    <property type="entry name" value="SER_THR_PHOSPHATASE"/>
    <property type="match status" value="1"/>
</dbReference>
<dbReference type="GO" id="GO:0016705">
    <property type="term" value="F:oxidoreductase activity, acting on paired donors, with incorporation or reduction of molecular oxygen"/>
    <property type="evidence" value="ECO:0007669"/>
    <property type="project" value="InterPro"/>
</dbReference>
<keyword evidence="7" id="KW-1185">Reference proteome</keyword>
<dbReference type="InterPro" id="IPR051134">
    <property type="entry name" value="PPP_phosphatase"/>
</dbReference>
<dbReference type="GO" id="GO:0005829">
    <property type="term" value="C:cytosol"/>
    <property type="evidence" value="ECO:0000318"/>
    <property type="project" value="GO_Central"/>
</dbReference>
<evidence type="ECO:0000256" key="4">
    <source>
        <dbReference type="RuleBase" id="RU004273"/>
    </source>
</evidence>
<comment type="catalytic activity">
    <reaction evidence="4">
        <text>O-phospho-L-threonyl-[protein] + H2O = L-threonyl-[protein] + phosphate</text>
        <dbReference type="Rhea" id="RHEA:47004"/>
        <dbReference type="Rhea" id="RHEA-COMP:11060"/>
        <dbReference type="Rhea" id="RHEA-COMP:11605"/>
        <dbReference type="ChEBI" id="CHEBI:15377"/>
        <dbReference type="ChEBI" id="CHEBI:30013"/>
        <dbReference type="ChEBI" id="CHEBI:43474"/>
        <dbReference type="ChEBI" id="CHEBI:61977"/>
        <dbReference type="EC" id="3.1.3.16"/>
    </reaction>
</comment>
<organism evidence="7">
    <name type="scientific">Selaginella moellendorffii</name>
    <name type="common">Spikemoss</name>
    <dbReference type="NCBI Taxonomy" id="88036"/>
    <lineage>
        <taxon>Eukaryota</taxon>
        <taxon>Viridiplantae</taxon>
        <taxon>Streptophyta</taxon>
        <taxon>Embryophyta</taxon>
        <taxon>Tracheophyta</taxon>
        <taxon>Lycopodiopsida</taxon>
        <taxon>Selaginellales</taxon>
        <taxon>Selaginellaceae</taxon>
        <taxon>Selaginella</taxon>
    </lineage>
</organism>
<protein>
    <recommendedName>
        <fullName evidence="4">Serine/threonine-protein phosphatase</fullName>
        <ecNumber evidence="4">3.1.3.16</ecNumber>
    </recommendedName>
</protein>
<dbReference type="STRING" id="88036.D8T6V0"/>
<dbReference type="GO" id="GO:0004722">
    <property type="term" value="F:protein serine/threonine phosphatase activity"/>
    <property type="evidence" value="ECO:0000318"/>
    <property type="project" value="GO_Central"/>
</dbReference>
<dbReference type="PANTHER" id="PTHR45668">
    <property type="entry name" value="SERINE/THREONINE-PROTEIN PHOSPHATASE 5-RELATED"/>
    <property type="match status" value="1"/>
</dbReference>
<dbReference type="Pfam" id="PF00149">
    <property type="entry name" value="Metallophos"/>
    <property type="match status" value="1"/>
</dbReference>
<dbReference type="eggNOG" id="KOG0376">
    <property type="taxonomic scope" value="Eukaryota"/>
</dbReference>
<dbReference type="GO" id="GO:0005634">
    <property type="term" value="C:nucleus"/>
    <property type="evidence" value="ECO:0000318"/>
    <property type="project" value="GO_Central"/>
</dbReference>
<dbReference type="HOGENOM" id="CLU_571622_0_0_1"/>
<dbReference type="GO" id="GO:0004497">
    <property type="term" value="F:monooxygenase activity"/>
    <property type="evidence" value="ECO:0007669"/>
    <property type="project" value="InterPro"/>
</dbReference>
<reference evidence="6 7" key="1">
    <citation type="journal article" date="2011" name="Science">
        <title>The Selaginella genome identifies genetic changes associated with the evolution of vascular plants.</title>
        <authorList>
            <person name="Banks J.A."/>
            <person name="Nishiyama T."/>
            <person name="Hasebe M."/>
            <person name="Bowman J.L."/>
            <person name="Gribskov M."/>
            <person name="dePamphilis C."/>
            <person name="Albert V.A."/>
            <person name="Aono N."/>
            <person name="Aoyama T."/>
            <person name="Ambrose B.A."/>
            <person name="Ashton N.W."/>
            <person name="Axtell M.J."/>
            <person name="Barker E."/>
            <person name="Barker M.S."/>
            <person name="Bennetzen J.L."/>
            <person name="Bonawitz N.D."/>
            <person name="Chapple C."/>
            <person name="Cheng C."/>
            <person name="Correa L.G."/>
            <person name="Dacre M."/>
            <person name="DeBarry J."/>
            <person name="Dreyer I."/>
            <person name="Elias M."/>
            <person name="Engstrom E.M."/>
            <person name="Estelle M."/>
            <person name="Feng L."/>
            <person name="Finet C."/>
            <person name="Floyd S.K."/>
            <person name="Frommer W.B."/>
            <person name="Fujita T."/>
            <person name="Gramzow L."/>
            <person name="Gutensohn M."/>
            <person name="Harholt J."/>
            <person name="Hattori M."/>
            <person name="Heyl A."/>
            <person name="Hirai T."/>
            <person name="Hiwatashi Y."/>
            <person name="Ishikawa M."/>
            <person name="Iwata M."/>
            <person name="Karol K.G."/>
            <person name="Koehler B."/>
            <person name="Kolukisaoglu U."/>
            <person name="Kubo M."/>
            <person name="Kurata T."/>
            <person name="Lalonde S."/>
            <person name="Li K."/>
            <person name="Li Y."/>
            <person name="Litt A."/>
            <person name="Lyons E."/>
            <person name="Manning G."/>
            <person name="Maruyama T."/>
            <person name="Michael T.P."/>
            <person name="Mikami K."/>
            <person name="Miyazaki S."/>
            <person name="Morinaga S."/>
            <person name="Murata T."/>
            <person name="Mueller-Roeber B."/>
            <person name="Nelson D.R."/>
            <person name="Obara M."/>
            <person name="Oguri Y."/>
            <person name="Olmstead R.G."/>
            <person name="Onodera N."/>
            <person name="Petersen B.L."/>
            <person name="Pils B."/>
            <person name="Prigge M."/>
            <person name="Rensing S.A."/>
            <person name="Riano-Pachon D.M."/>
            <person name="Roberts A.W."/>
            <person name="Sato Y."/>
            <person name="Scheller H.V."/>
            <person name="Schulz B."/>
            <person name="Schulz C."/>
            <person name="Shakirov E.V."/>
            <person name="Shibagaki N."/>
            <person name="Shinohara N."/>
            <person name="Shippen D.E."/>
            <person name="Soerensen I."/>
            <person name="Sotooka R."/>
            <person name="Sugimoto N."/>
            <person name="Sugita M."/>
            <person name="Sumikawa N."/>
            <person name="Tanurdzic M."/>
            <person name="Theissen G."/>
            <person name="Ulvskov P."/>
            <person name="Wakazuki S."/>
            <person name="Weng J.K."/>
            <person name="Willats W.W."/>
            <person name="Wipf D."/>
            <person name="Wolf P.G."/>
            <person name="Yang L."/>
            <person name="Zimmer A.D."/>
            <person name="Zhu Q."/>
            <person name="Mitros T."/>
            <person name="Hellsten U."/>
            <person name="Loque D."/>
            <person name="Otillar R."/>
            <person name="Salamov A."/>
            <person name="Schmutz J."/>
            <person name="Shapiro H."/>
            <person name="Lindquist E."/>
            <person name="Lucas S."/>
            <person name="Rokhsar D."/>
            <person name="Grigoriev I.V."/>
        </authorList>
    </citation>
    <scope>NUCLEOTIDE SEQUENCE [LARGE SCALE GENOMIC DNA]</scope>
</reference>
<dbReference type="InterPro" id="IPR006186">
    <property type="entry name" value="Ser/Thr-sp_prot-phosphatase"/>
</dbReference>
<gene>
    <name evidence="6" type="primary">PP7B-2</name>
    <name evidence="6" type="ORF">SELMODRAFT_429646</name>
</gene>
<dbReference type="EMBL" id="GL377683">
    <property type="protein sequence ID" value="EFJ07603.1"/>
    <property type="molecule type" value="Genomic_DNA"/>
</dbReference>
<dbReference type="SUPFAM" id="SSF56300">
    <property type="entry name" value="Metallo-dependent phosphatases"/>
    <property type="match status" value="1"/>
</dbReference>
<dbReference type="PANTHER" id="PTHR45668:SF9">
    <property type="entry name" value="SERINE_THREONINE-PROTEIN PHOSPHATASE 7"/>
    <property type="match status" value="1"/>
</dbReference>
<dbReference type="GO" id="GO:0020037">
    <property type="term" value="F:heme binding"/>
    <property type="evidence" value="ECO:0007669"/>
    <property type="project" value="InterPro"/>
</dbReference>
<dbReference type="eggNOG" id="KOG0156">
    <property type="taxonomic scope" value="Eukaryota"/>
</dbReference>
<dbReference type="Proteomes" id="UP000001514">
    <property type="component" value="Unassembled WGS sequence"/>
</dbReference>
<feature type="domain" description="Serine/threonine specific protein phosphatases" evidence="5">
    <location>
        <begin position="223"/>
        <end position="228"/>
    </location>
</feature>
<proteinExistence type="inferred from homology"/>
<keyword evidence="2" id="KW-0479">Metal-binding</keyword>
<dbReference type="InterPro" id="IPR004843">
    <property type="entry name" value="Calcineurin-like_PHP"/>
</dbReference>
<comment type="similarity">
    <text evidence="4">Belongs to the PPP phosphatase family.</text>
</comment>
<comment type="cofactor">
    <cofactor evidence="1">
        <name>Mn(2+)</name>
        <dbReference type="ChEBI" id="CHEBI:29035"/>
    </cofactor>
</comment>
<evidence type="ECO:0000256" key="2">
    <source>
        <dbReference type="ARBA" id="ARBA00022723"/>
    </source>
</evidence>
<dbReference type="SMART" id="SM00156">
    <property type="entry name" value="PP2Ac"/>
    <property type="match status" value="1"/>
</dbReference>
<evidence type="ECO:0000313" key="6">
    <source>
        <dbReference type="EMBL" id="EFJ07603.1"/>
    </source>
</evidence>
<keyword evidence="3" id="KW-0464">Manganese</keyword>
<dbReference type="InterPro" id="IPR029052">
    <property type="entry name" value="Metallo-depent_PP-like"/>
</dbReference>
<evidence type="ECO:0000256" key="3">
    <source>
        <dbReference type="ARBA" id="ARBA00023211"/>
    </source>
</evidence>
<evidence type="ECO:0000256" key="1">
    <source>
        <dbReference type="ARBA" id="ARBA00001936"/>
    </source>
</evidence>
<keyword evidence="4" id="KW-0378">Hydrolase</keyword>
<evidence type="ECO:0000313" key="7">
    <source>
        <dbReference type="Proteomes" id="UP000001514"/>
    </source>
</evidence>
<dbReference type="EC" id="3.1.3.16" evidence="4"/>
<sequence>MEQIMELAVQIAHQDDATGARPWRLQAQAIGLLVHDLGSPGDERIGDRDWHYLAQCLRPQHGGRLRQGLAHADYPFSRQSSILWPFHYLAHHLLLCRHRHSLRLIRAGFRDWRLCCPSSSTVLINAYAIARDSSAWGDDALLFRPERFLGTDLDIRGRDFEAVPIDTSNEQYGLTLLMANKLRLISTPRLVFNGDYVDRGVWGFETYFLLLAWKVLPHRVFLLRGNHETKFCTSVYGFEKEVSVKFGEHSKHFYRKLLGCFEGHPLAAVIAGKVFMAHGGLFRSLEPGPSTRSFLVRAAAKLKLGDLDDLAKSRRGVLDPSAVGNNVIPGDILWSDPSPNPGLASNEGRGIGLVFGPDCTQEFMDKHKLKLIVRSHEGPDARQKRPEMASMDKGYTIDHVVKAGKLITLFSAPDYPQFQATETRFNNKAAYIVLEPPDFCELDICVFEAVLPQPHVMPYYDHVNVTDSDDELDLPKDG</sequence>
<dbReference type="GO" id="GO:0005506">
    <property type="term" value="F:iron ion binding"/>
    <property type="evidence" value="ECO:0007669"/>
    <property type="project" value="InterPro"/>
</dbReference>
<dbReference type="KEGG" id="smo:SELMODRAFT_429646"/>
<accession>D8T6V0</accession>
<dbReference type="Gene3D" id="3.60.21.10">
    <property type="match status" value="1"/>
</dbReference>
<evidence type="ECO:0000259" key="5">
    <source>
        <dbReference type="PROSITE" id="PS00125"/>
    </source>
</evidence>
<dbReference type="SUPFAM" id="SSF48264">
    <property type="entry name" value="Cytochrome P450"/>
    <property type="match status" value="1"/>
</dbReference>
<dbReference type="FunCoup" id="D8T6V0">
    <property type="interactions" value="915"/>
</dbReference>
<name>D8T6V0_SELML</name>
<dbReference type="InParanoid" id="D8T6V0"/>
<dbReference type="PRINTS" id="PR00114">
    <property type="entry name" value="STPHPHTASE"/>
</dbReference>
<dbReference type="Gramene" id="EFJ07603">
    <property type="protein sequence ID" value="EFJ07603"/>
    <property type="gene ID" value="SELMODRAFT_429646"/>
</dbReference>